<evidence type="ECO:0000256" key="3">
    <source>
        <dbReference type="ARBA" id="ARBA00011918"/>
    </source>
</evidence>
<evidence type="ECO:0000256" key="8">
    <source>
        <dbReference type="ARBA" id="ARBA00049348"/>
    </source>
</evidence>
<dbReference type="InterPro" id="IPR014048">
    <property type="entry name" value="MethylDNA_cys_MeTrfase_DNA-bd"/>
</dbReference>
<dbReference type="InterPro" id="IPR036217">
    <property type="entry name" value="MethylDNA_cys_MeTrfase_DNAb"/>
</dbReference>
<comment type="catalytic activity">
    <reaction evidence="8">
        <text>a 6-O-methyl-2'-deoxyguanosine in DNA + L-cysteinyl-[protein] = S-methyl-L-cysteinyl-[protein] + a 2'-deoxyguanosine in DNA</text>
        <dbReference type="Rhea" id="RHEA:24000"/>
        <dbReference type="Rhea" id="RHEA-COMP:10131"/>
        <dbReference type="Rhea" id="RHEA-COMP:10132"/>
        <dbReference type="Rhea" id="RHEA-COMP:11367"/>
        <dbReference type="Rhea" id="RHEA-COMP:11368"/>
        <dbReference type="ChEBI" id="CHEBI:29950"/>
        <dbReference type="ChEBI" id="CHEBI:82612"/>
        <dbReference type="ChEBI" id="CHEBI:85445"/>
        <dbReference type="ChEBI" id="CHEBI:85448"/>
        <dbReference type="EC" id="2.1.1.63"/>
    </reaction>
</comment>
<keyword evidence="5" id="KW-0808">Transferase</keyword>
<dbReference type="EMBL" id="MGAQ01000006">
    <property type="protein sequence ID" value="OGK51073.1"/>
    <property type="molecule type" value="Genomic_DNA"/>
</dbReference>
<dbReference type="NCBIfam" id="TIGR00589">
    <property type="entry name" value="ogt"/>
    <property type="match status" value="1"/>
</dbReference>
<evidence type="ECO:0000256" key="6">
    <source>
        <dbReference type="ARBA" id="ARBA00022763"/>
    </source>
</evidence>
<evidence type="ECO:0000256" key="5">
    <source>
        <dbReference type="ARBA" id="ARBA00022679"/>
    </source>
</evidence>
<dbReference type="PANTHER" id="PTHR10815:SF13">
    <property type="entry name" value="METHYLATED-DNA--PROTEIN-CYSTEINE METHYLTRANSFERASE"/>
    <property type="match status" value="1"/>
</dbReference>
<dbReference type="Proteomes" id="UP000178558">
    <property type="component" value="Unassembled WGS sequence"/>
</dbReference>
<dbReference type="PANTHER" id="PTHR10815">
    <property type="entry name" value="METHYLATED-DNA--PROTEIN-CYSTEINE METHYLTRANSFERASE"/>
    <property type="match status" value="1"/>
</dbReference>
<evidence type="ECO:0000256" key="1">
    <source>
        <dbReference type="ARBA" id="ARBA00001286"/>
    </source>
</evidence>
<keyword evidence="6" id="KW-0227">DNA damage</keyword>
<dbReference type="GO" id="GO:0032259">
    <property type="term" value="P:methylation"/>
    <property type="evidence" value="ECO:0007669"/>
    <property type="project" value="UniProtKB-KW"/>
</dbReference>
<dbReference type="Gene3D" id="1.10.10.10">
    <property type="entry name" value="Winged helix-like DNA-binding domain superfamily/Winged helix DNA-binding domain"/>
    <property type="match status" value="1"/>
</dbReference>
<dbReference type="GO" id="GO:0006281">
    <property type="term" value="P:DNA repair"/>
    <property type="evidence" value="ECO:0007669"/>
    <property type="project" value="UniProtKB-KW"/>
</dbReference>
<dbReference type="SUPFAM" id="SSF46767">
    <property type="entry name" value="Methylated DNA-protein cysteine methyltransferase, C-terminal domain"/>
    <property type="match status" value="1"/>
</dbReference>
<evidence type="ECO:0000256" key="7">
    <source>
        <dbReference type="ARBA" id="ARBA00023204"/>
    </source>
</evidence>
<evidence type="ECO:0000259" key="9">
    <source>
        <dbReference type="Pfam" id="PF01035"/>
    </source>
</evidence>
<name>A0A1F7J657_9BACT</name>
<dbReference type="FunFam" id="1.10.10.10:FF:000214">
    <property type="entry name" value="Methylated-DNA--protein-cysteine methyltransferase"/>
    <property type="match status" value="1"/>
</dbReference>
<comment type="catalytic activity">
    <reaction evidence="1">
        <text>a 4-O-methyl-thymidine in DNA + L-cysteinyl-[protein] = a thymidine in DNA + S-methyl-L-cysteinyl-[protein]</text>
        <dbReference type="Rhea" id="RHEA:53428"/>
        <dbReference type="Rhea" id="RHEA-COMP:10131"/>
        <dbReference type="Rhea" id="RHEA-COMP:10132"/>
        <dbReference type="Rhea" id="RHEA-COMP:13555"/>
        <dbReference type="Rhea" id="RHEA-COMP:13556"/>
        <dbReference type="ChEBI" id="CHEBI:29950"/>
        <dbReference type="ChEBI" id="CHEBI:82612"/>
        <dbReference type="ChEBI" id="CHEBI:137386"/>
        <dbReference type="ChEBI" id="CHEBI:137387"/>
        <dbReference type="EC" id="2.1.1.63"/>
    </reaction>
</comment>
<evidence type="ECO:0000313" key="10">
    <source>
        <dbReference type="EMBL" id="OGK51073.1"/>
    </source>
</evidence>
<feature type="domain" description="Methylated-DNA-[protein]-cysteine S-methyltransferase DNA binding" evidence="9">
    <location>
        <begin position="6"/>
        <end position="87"/>
    </location>
</feature>
<evidence type="ECO:0000256" key="4">
    <source>
        <dbReference type="ARBA" id="ARBA00022603"/>
    </source>
</evidence>
<keyword evidence="4" id="KW-0489">Methyltransferase</keyword>
<gene>
    <name evidence="10" type="ORF">A3B50_02820</name>
</gene>
<comment type="caution">
    <text evidence="10">The sequence shown here is derived from an EMBL/GenBank/DDBJ whole genome shotgun (WGS) entry which is preliminary data.</text>
</comment>
<proteinExistence type="inferred from homology"/>
<sequence>MQSKSFYAKVYKIVSKIPKGKVATYQTIARLAGSPGAARAVGTAMKNNPDMKTIPCHRVVGSDGKMRGYSAGIGIITKIQMLKAEGVDIVGDRAQLQTSAWKT</sequence>
<dbReference type="CDD" id="cd06445">
    <property type="entry name" value="ATase"/>
    <property type="match status" value="1"/>
</dbReference>
<comment type="similarity">
    <text evidence="2">Belongs to the MGMT family.</text>
</comment>
<protein>
    <recommendedName>
        <fullName evidence="3">methylated-DNA--[protein]-cysteine S-methyltransferase</fullName>
        <ecNumber evidence="3">2.1.1.63</ecNumber>
    </recommendedName>
</protein>
<dbReference type="InterPro" id="IPR001497">
    <property type="entry name" value="MethylDNA_cys_MeTrfase_AS"/>
</dbReference>
<dbReference type="Pfam" id="PF01035">
    <property type="entry name" value="DNA_binding_1"/>
    <property type="match status" value="1"/>
</dbReference>
<organism evidence="10 11">
    <name type="scientific">Candidatus Roizmanbacteria bacterium RIFCSPLOWO2_01_FULL_40_42</name>
    <dbReference type="NCBI Taxonomy" id="1802066"/>
    <lineage>
        <taxon>Bacteria</taxon>
        <taxon>Candidatus Roizmaniibacteriota</taxon>
    </lineage>
</organism>
<keyword evidence="7" id="KW-0234">DNA repair</keyword>
<dbReference type="GO" id="GO:0003908">
    <property type="term" value="F:methylated-DNA-[protein]-cysteine S-methyltransferase activity"/>
    <property type="evidence" value="ECO:0007669"/>
    <property type="project" value="UniProtKB-EC"/>
</dbReference>
<dbReference type="PROSITE" id="PS00374">
    <property type="entry name" value="MGMT"/>
    <property type="match status" value="1"/>
</dbReference>
<evidence type="ECO:0000313" key="11">
    <source>
        <dbReference type="Proteomes" id="UP000178558"/>
    </source>
</evidence>
<dbReference type="EC" id="2.1.1.63" evidence="3"/>
<dbReference type="InterPro" id="IPR036388">
    <property type="entry name" value="WH-like_DNA-bd_sf"/>
</dbReference>
<accession>A0A1F7J657</accession>
<evidence type="ECO:0000256" key="2">
    <source>
        <dbReference type="ARBA" id="ARBA00008711"/>
    </source>
</evidence>
<dbReference type="AlphaFoldDB" id="A0A1F7J657"/>
<reference evidence="10 11" key="1">
    <citation type="journal article" date="2016" name="Nat. Commun.">
        <title>Thousands of microbial genomes shed light on interconnected biogeochemical processes in an aquifer system.</title>
        <authorList>
            <person name="Anantharaman K."/>
            <person name="Brown C.T."/>
            <person name="Hug L.A."/>
            <person name="Sharon I."/>
            <person name="Castelle C.J."/>
            <person name="Probst A.J."/>
            <person name="Thomas B.C."/>
            <person name="Singh A."/>
            <person name="Wilkins M.J."/>
            <person name="Karaoz U."/>
            <person name="Brodie E.L."/>
            <person name="Williams K.H."/>
            <person name="Hubbard S.S."/>
            <person name="Banfield J.F."/>
        </authorList>
    </citation>
    <scope>NUCLEOTIDE SEQUENCE [LARGE SCALE GENOMIC DNA]</scope>
</reference>